<evidence type="ECO:0000256" key="1">
    <source>
        <dbReference type="ARBA" id="ARBA00012925"/>
    </source>
</evidence>
<evidence type="ECO:0000256" key="3">
    <source>
        <dbReference type="ARBA" id="ARBA00023239"/>
    </source>
</evidence>
<comment type="caution">
    <text evidence="5">The sequence shown here is derived from an EMBL/GenBank/DDBJ whole genome shotgun (WGS) entry which is preliminary data.</text>
</comment>
<evidence type="ECO:0000256" key="4">
    <source>
        <dbReference type="ARBA" id="ARBA00048348"/>
    </source>
</evidence>
<name>A0ABS6Y387_9FLAO</name>
<dbReference type="SMART" id="SM00947">
    <property type="entry name" value="Pro_CA"/>
    <property type="match status" value="1"/>
</dbReference>
<evidence type="ECO:0000256" key="2">
    <source>
        <dbReference type="ARBA" id="ARBA00022833"/>
    </source>
</evidence>
<evidence type="ECO:0000313" key="5">
    <source>
        <dbReference type="EMBL" id="MBW4362523.1"/>
    </source>
</evidence>
<dbReference type="InterPro" id="IPR015892">
    <property type="entry name" value="Carbonic_anhydrase_CS"/>
</dbReference>
<sequence length="212" mass="24090">MSDFYKKILDNNKQWVENQLNIDPDYFNDLAKGQTPPLLWIGCSDSRVPANEIIGAKPGEVFVHRNIANMVIHSDMNMLSVLDYAVNVLKVKHVIVCGHYGCGGVKTAMGNQSVGIIDNWIRHIKDIYRLHHVYLDSIIDEKERFNKFVEINVKEQVYDLAKTSIVQSAWNNGQELSIHGWVYGLNSGFVTDLGVNFSSDKDLDGVYQLKFE</sequence>
<dbReference type="EMBL" id="JAHWYN010000026">
    <property type="protein sequence ID" value="MBW4362523.1"/>
    <property type="molecule type" value="Genomic_DNA"/>
</dbReference>
<organism evidence="5 6">
    <name type="scientific">Flavobacterium taihuense</name>
    <dbReference type="NCBI Taxonomy" id="2857508"/>
    <lineage>
        <taxon>Bacteria</taxon>
        <taxon>Pseudomonadati</taxon>
        <taxon>Bacteroidota</taxon>
        <taxon>Flavobacteriia</taxon>
        <taxon>Flavobacteriales</taxon>
        <taxon>Flavobacteriaceae</taxon>
        <taxon>Flavobacterium</taxon>
    </lineage>
</organism>
<dbReference type="CDD" id="cd00883">
    <property type="entry name" value="beta_CA_cladeA"/>
    <property type="match status" value="1"/>
</dbReference>
<accession>A0ABS6Y387</accession>
<dbReference type="PROSITE" id="PS00704">
    <property type="entry name" value="PROK_CO2_ANHYDRASE_1"/>
    <property type="match status" value="1"/>
</dbReference>
<dbReference type="PANTHER" id="PTHR11002">
    <property type="entry name" value="CARBONIC ANHYDRASE"/>
    <property type="match status" value="1"/>
</dbReference>
<reference evidence="5 6" key="1">
    <citation type="submission" date="2021-07" db="EMBL/GenBank/DDBJ databases">
        <title>Flavobacterium sp. nov. isolated from sediment on the Taihu Lake.</title>
        <authorList>
            <person name="Qu J.-H."/>
        </authorList>
    </citation>
    <scope>NUCLEOTIDE SEQUENCE [LARGE SCALE GENOMIC DNA]</scope>
    <source>
        <strain evidence="5 6">NAS39</strain>
    </source>
</reference>
<dbReference type="PANTHER" id="PTHR11002:SF76">
    <property type="entry name" value="CARBONIC ANHYDRASE"/>
    <property type="match status" value="1"/>
</dbReference>
<dbReference type="Pfam" id="PF00484">
    <property type="entry name" value="Pro_CA"/>
    <property type="match status" value="1"/>
</dbReference>
<keyword evidence="2" id="KW-0862">Zinc</keyword>
<comment type="catalytic activity">
    <reaction evidence="4">
        <text>hydrogencarbonate + H(+) = CO2 + H2O</text>
        <dbReference type="Rhea" id="RHEA:10748"/>
        <dbReference type="ChEBI" id="CHEBI:15377"/>
        <dbReference type="ChEBI" id="CHEBI:15378"/>
        <dbReference type="ChEBI" id="CHEBI:16526"/>
        <dbReference type="ChEBI" id="CHEBI:17544"/>
        <dbReference type="EC" id="4.2.1.1"/>
    </reaction>
</comment>
<dbReference type="InterPro" id="IPR001765">
    <property type="entry name" value="Carbonic_anhydrase"/>
</dbReference>
<dbReference type="Proteomes" id="UP000812031">
    <property type="component" value="Unassembled WGS sequence"/>
</dbReference>
<dbReference type="NCBIfam" id="NF007756">
    <property type="entry name" value="PRK10437.1"/>
    <property type="match status" value="1"/>
</dbReference>
<dbReference type="EC" id="4.2.1.1" evidence="1"/>
<keyword evidence="3" id="KW-0456">Lyase</keyword>
<proteinExistence type="predicted"/>
<keyword evidence="6" id="KW-1185">Reference proteome</keyword>
<protein>
    <recommendedName>
        <fullName evidence="1">carbonic anhydrase</fullName>
        <ecNumber evidence="1">4.2.1.1</ecNumber>
    </recommendedName>
</protein>
<gene>
    <name evidence="5" type="primary">can</name>
    <name evidence="5" type="ORF">KZH69_18735</name>
</gene>
<dbReference type="RefSeq" id="WP_219319006.1">
    <property type="nucleotide sequence ID" value="NZ_JAHWYN010000026.1"/>
</dbReference>
<evidence type="ECO:0000313" key="6">
    <source>
        <dbReference type="Proteomes" id="UP000812031"/>
    </source>
</evidence>